<evidence type="ECO:0000256" key="4">
    <source>
        <dbReference type="SAM" id="MobiDB-lite"/>
    </source>
</evidence>
<evidence type="ECO:0000313" key="7">
    <source>
        <dbReference type="Proteomes" id="UP000011518"/>
    </source>
</evidence>
<reference evidence="7" key="1">
    <citation type="submission" date="2012-07" db="EMBL/GenBank/DDBJ databases">
        <title>Genome of the Chinese tree shrew, a rising model animal genetically related to primates.</title>
        <authorList>
            <person name="Zhang G."/>
            <person name="Fan Y."/>
            <person name="Yao Y."/>
            <person name="Huang Z."/>
        </authorList>
    </citation>
    <scope>NUCLEOTIDE SEQUENCE [LARGE SCALE GENOMIC DNA]</scope>
</reference>
<feature type="compositionally biased region" description="Basic and acidic residues" evidence="4">
    <location>
        <begin position="159"/>
        <end position="186"/>
    </location>
</feature>
<dbReference type="PROSITE" id="PS50102">
    <property type="entry name" value="RRM"/>
    <property type="match status" value="1"/>
</dbReference>
<keyword evidence="1" id="KW-0677">Repeat</keyword>
<proteinExistence type="predicted"/>
<dbReference type="FunFam" id="3.30.70.330:FF:001072">
    <property type="entry name" value="Nucleolin"/>
    <property type="match status" value="1"/>
</dbReference>
<evidence type="ECO:0000256" key="3">
    <source>
        <dbReference type="PROSITE-ProRule" id="PRU00176"/>
    </source>
</evidence>
<feature type="compositionally biased region" description="Acidic residues" evidence="4">
    <location>
        <begin position="32"/>
        <end position="55"/>
    </location>
</feature>
<dbReference type="STRING" id="246437.L9KH96"/>
<dbReference type="GO" id="GO:0003723">
    <property type="term" value="F:RNA binding"/>
    <property type="evidence" value="ECO:0007669"/>
    <property type="project" value="UniProtKB-UniRule"/>
</dbReference>
<dbReference type="AlphaFoldDB" id="L9KH96"/>
<dbReference type="InterPro" id="IPR000504">
    <property type="entry name" value="RRM_dom"/>
</dbReference>
<dbReference type="Proteomes" id="UP000011518">
    <property type="component" value="Unassembled WGS sequence"/>
</dbReference>
<protein>
    <submittedName>
        <fullName evidence="6">Nucleolin</fullName>
    </submittedName>
</protein>
<evidence type="ECO:0000313" key="6">
    <source>
        <dbReference type="EMBL" id="ELW62290.1"/>
    </source>
</evidence>
<sequence length="356" mass="40330">MKKMIAVEKRLSTLRKKAKGPKNGKNAKKEDSDEEEEDDSEEDDEDEDEDEDEFEPAVMKAAAAAPASEEEDEDDEEEEDEGEEEDEDEEDESEEEAMETTPAKGKKAPAKAAPVKAKTVAEDEDEEDDEDEDDEEEDEDDNDDDDDEDEEDEEEEEPVKEVLGKRKKEMTKQKAAPEAKKQKVEATEPTTSFHLFVGKLSNNKSIPELKTGISDIFAKNDLAVMDVRIGTSRKFGYVDFESAEDLEKSLELTGLKVFGNEIKLEKPKGKDNKKDRDARTLLAKNLPYKVTQDELKEVFEDAMEIRIISKDGKNTGRDLKYETNDFNSPLFACSQQPINNKKGYVSRVFLIFPKAK</sequence>
<dbReference type="eggNOG" id="KOG0123">
    <property type="taxonomic scope" value="Eukaryota"/>
</dbReference>
<dbReference type="Gene3D" id="3.30.70.330">
    <property type="match status" value="2"/>
</dbReference>
<dbReference type="InParanoid" id="L9KH96"/>
<keyword evidence="2 3" id="KW-0694">RNA-binding</keyword>
<dbReference type="InterPro" id="IPR035979">
    <property type="entry name" value="RBD_domain_sf"/>
</dbReference>
<name>L9KH96_TUPCH</name>
<dbReference type="PANTHER" id="PTHR23236:SF119">
    <property type="entry name" value="NUCLEAR RNA-BINDING PROTEIN SART-3"/>
    <property type="match status" value="1"/>
</dbReference>
<feature type="region of interest" description="Disordered" evidence="4">
    <location>
        <begin position="1"/>
        <end position="187"/>
    </location>
</feature>
<organism evidence="6 7">
    <name type="scientific">Tupaia chinensis</name>
    <name type="common">Chinese tree shrew</name>
    <name type="synonym">Tupaia belangeri chinensis</name>
    <dbReference type="NCBI Taxonomy" id="246437"/>
    <lineage>
        <taxon>Eukaryota</taxon>
        <taxon>Metazoa</taxon>
        <taxon>Chordata</taxon>
        <taxon>Craniata</taxon>
        <taxon>Vertebrata</taxon>
        <taxon>Euteleostomi</taxon>
        <taxon>Mammalia</taxon>
        <taxon>Eutheria</taxon>
        <taxon>Euarchontoglires</taxon>
        <taxon>Scandentia</taxon>
        <taxon>Tupaiidae</taxon>
        <taxon>Tupaia</taxon>
    </lineage>
</organism>
<reference evidence="7" key="2">
    <citation type="journal article" date="2013" name="Nat. Commun.">
        <title>Genome of the Chinese tree shrew.</title>
        <authorList>
            <person name="Fan Y."/>
            <person name="Huang Z.Y."/>
            <person name="Cao C.C."/>
            <person name="Chen C.S."/>
            <person name="Chen Y.X."/>
            <person name="Fan D.D."/>
            <person name="He J."/>
            <person name="Hou H.L."/>
            <person name="Hu L."/>
            <person name="Hu X.T."/>
            <person name="Jiang X.T."/>
            <person name="Lai R."/>
            <person name="Lang Y.S."/>
            <person name="Liang B."/>
            <person name="Liao S.G."/>
            <person name="Mu D."/>
            <person name="Ma Y.Y."/>
            <person name="Niu Y.Y."/>
            <person name="Sun X.Q."/>
            <person name="Xia J.Q."/>
            <person name="Xiao J."/>
            <person name="Xiong Z.Q."/>
            <person name="Xu L."/>
            <person name="Yang L."/>
            <person name="Zhang Y."/>
            <person name="Zhao W."/>
            <person name="Zhao X.D."/>
            <person name="Zheng Y.T."/>
            <person name="Zhou J.M."/>
            <person name="Zhu Y.B."/>
            <person name="Zhang G.J."/>
            <person name="Wang J."/>
            <person name="Yao Y.G."/>
        </authorList>
    </citation>
    <scope>NUCLEOTIDE SEQUENCE [LARGE SCALE GENOMIC DNA]</scope>
</reference>
<feature type="compositionally biased region" description="Basic residues" evidence="4">
    <location>
        <begin position="12"/>
        <end position="26"/>
    </location>
</feature>
<dbReference type="Pfam" id="PF00076">
    <property type="entry name" value="RRM_1"/>
    <property type="match status" value="1"/>
</dbReference>
<evidence type="ECO:0000259" key="5">
    <source>
        <dbReference type="PROSITE" id="PS50102"/>
    </source>
</evidence>
<feature type="domain" description="RRM" evidence="5">
    <location>
        <begin position="193"/>
        <end position="269"/>
    </location>
</feature>
<keyword evidence="7" id="KW-1185">Reference proteome</keyword>
<dbReference type="EMBL" id="KB320830">
    <property type="protein sequence ID" value="ELW62290.1"/>
    <property type="molecule type" value="Genomic_DNA"/>
</dbReference>
<gene>
    <name evidence="6" type="ORF">TREES_T100003150</name>
</gene>
<evidence type="ECO:0000256" key="2">
    <source>
        <dbReference type="ARBA" id="ARBA00022884"/>
    </source>
</evidence>
<evidence type="ECO:0000256" key="1">
    <source>
        <dbReference type="ARBA" id="ARBA00022737"/>
    </source>
</evidence>
<dbReference type="InterPro" id="IPR012677">
    <property type="entry name" value="Nucleotide-bd_a/b_plait_sf"/>
</dbReference>
<accession>L9KH96</accession>
<feature type="compositionally biased region" description="Acidic residues" evidence="4">
    <location>
        <begin position="68"/>
        <end position="98"/>
    </location>
</feature>
<dbReference type="PANTHER" id="PTHR23236">
    <property type="entry name" value="EUKARYOTIC TRANSLATION INITIATION FACTOR 4B/4H"/>
    <property type="match status" value="1"/>
</dbReference>
<feature type="compositionally biased region" description="Acidic residues" evidence="4">
    <location>
        <begin position="122"/>
        <end position="158"/>
    </location>
</feature>
<dbReference type="SUPFAM" id="SSF54928">
    <property type="entry name" value="RNA-binding domain, RBD"/>
    <property type="match status" value="1"/>
</dbReference>
<feature type="compositionally biased region" description="Basic and acidic residues" evidence="4">
    <location>
        <begin position="1"/>
        <end position="11"/>
    </location>
</feature>